<name>A0AA38PCF4_9AGAR</name>
<keyword evidence="2" id="KW-1185">Reference proteome</keyword>
<protein>
    <submittedName>
        <fullName evidence="1">Uncharacterized protein</fullName>
    </submittedName>
</protein>
<evidence type="ECO:0000313" key="2">
    <source>
        <dbReference type="Proteomes" id="UP001163846"/>
    </source>
</evidence>
<dbReference type="Proteomes" id="UP001163846">
    <property type="component" value="Unassembled WGS sequence"/>
</dbReference>
<organism evidence="1 2">
    <name type="scientific">Lentinula raphanica</name>
    <dbReference type="NCBI Taxonomy" id="153919"/>
    <lineage>
        <taxon>Eukaryota</taxon>
        <taxon>Fungi</taxon>
        <taxon>Dikarya</taxon>
        <taxon>Basidiomycota</taxon>
        <taxon>Agaricomycotina</taxon>
        <taxon>Agaricomycetes</taxon>
        <taxon>Agaricomycetidae</taxon>
        <taxon>Agaricales</taxon>
        <taxon>Marasmiineae</taxon>
        <taxon>Omphalotaceae</taxon>
        <taxon>Lentinula</taxon>
    </lineage>
</organism>
<dbReference type="AlphaFoldDB" id="A0AA38PCF4"/>
<accession>A0AA38PCF4</accession>
<sequence>MKTIYTRFKGKASRRRGGTNSLATAGSGGTGTGIANTSCGTPIRSYAKPPTRSRCWDLSEQVLTTLTTAAQFAPVPYLGNLSAVALSIFRAVQGAKDNQEGLGELAKTRCSTTVSYGGW</sequence>
<gene>
    <name evidence="1" type="ORF">F5878DRAFT_74365</name>
</gene>
<evidence type="ECO:0000313" key="1">
    <source>
        <dbReference type="EMBL" id="KAJ3840350.1"/>
    </source>
</evidence>
<dbReference type="EMBL" id="MU806083">
    <property type="protein sequence ID" value="KAJ3840350.1"/>
    <property type="molecule type" value="Genomic_DNA"/>
</dbReference>
<reference evidence="1" key="1">
    <citation type="submission" date="2022-08" db="EMBL/GenBank/DDBJ databases">
        <authorList>
            <consortium name="DOE Joint Genome Institute"/>
            <person name="Min B."/>
            <person name="Riley R."/>
            <person name="Sierra-Patev S."/>
            <person name="Naranjo-Ortiz M."/>
            <person name="Looney B."/>
            <person name="Konkel Z."/>
            <person name="Slot J.C."/>
            <person name="Sakamoto Y."/>
            <person name="Steenwyk J.L."/>
            <person name="Rokas A."/>
            <person name="Carro J."/>
            <person name="Camarero S."/>
            <person name="Ferreira P."/>
            <person name="Molpeceres G."/>
            <person name="Ruiz-Duenas F.J."/>
            <person name="Serrano A."/>
            <person name="Henrissat B."/>
            <person name="Drula E."/>
            <person name="Hughes K.W."/>
            <person name="Mata J.L."/>
            <person name="Ishikawa N.K."/>
            <person name="Vargas-Isla R."/>
            <person name="Ushijima S."/>
            <person name="Smith C.A."/>
            <person name="Ahrendt S."/>
            <person name="Andreopoulos W."/>
            <person name="He G."/>
            <person name="Labutti K."/>
            <person name="Lipzen A."/>
            <person name="Ng V."/>
            <person name="Sandor L."/>
            <person name="Barry K."/>
            <person name="Martinez A.T."/>
            <person name="Xiao Y."/>
            <person name="Gibbons J.G."/>
            <person name="Terashima K."/>
            <person name="Hibbett D.S."/>
            <person name="Grigoriev I.V."/>
        </authorList>
    </citation>
    <scope>NUCLEOTIDE SEQUENCE</scope>
    <source>
        <strain evidence="1">TFB9207</strain>
    </source>
</reference>
<proteinExistence type="predicted"/>
<comment type="caution">
    <text evidence="1">The sequence shown here is derived from an EMBL/GenBank/DDBJ whole genome shotgun (WGS) entry which is preliminary data.</text>
</comment>